<accession>A0AAD5GMJ2</accession>
<proteinExistence type="predicted"/>
<dbReference type="Proteomes" id="UP001206925">
    <property type="component" value="Unassembled WGS sequence"/>
</dbReference>
<sequence>MNKAAPKGSQQSHQAAAEFQTAVGLMAKKSNQIQIDQGKVNDYEMRKLLRVKENNKKLEELGLKRIANSFTSLVDSQNMKKKKVKPTYNNTKDVDYIPDNDNDDNSEEDQEVNTSVEVAKKQHRPQYIAPLSMNRIANLAKKNRMIAPQATEKFPLNSNGLKENQSRSTVTMGEILSKTQRGVLSKKAGRPNSIKDGSKEQLLLVDEDDDGIFQDGLENDENEGDFMRSQGMYD</sequence>
<evidence type="ECO:0000256" key="1">
    <source>
        <dbReference type="SAM" id="MobiDB-lite"/>
    </source>
</evidence>
<reference evidence="2" key="1">
    <citation type="submission" date="2022-06" db="EMBL/GenBank/DDBJ databases">
        <title>Uncovering the hologenomic basis of an extraordinary plant invasion.</title>
        <authorList>
            <person name="Bieker V.C."/>
            <person name="Martin M.D."/>
            <person name="Gilbert T."/>
            <person name="Hodgins K."/>
            <person name="Battlay P."/>
            <person name="Petersen B."/>
            <person name="Wilson J."/>
        </authorList>
    </citation>
    <scope>NUCLEOTIDE SEQUENCE</scope>
    <source>
        <strain evidence="2">AA19_3_7</strain>
        <tissue evidence="2">Leaf</tissue>
    </source>
</reference>
<name>A0AAD5GMJ2_AMBAR</name>
<feature type="region of interest" description="Disordered" evidence="1">
    <location>
        <begin position="76"/>
        <end position="117"/>
    </location>
</feature>
<evidence type="ECO:0000313" key="2">
    <source>
        <dbReference type="EMBL" id="KAI7746454.1"/>
    </source>
</evidence>
<protein>
    <submittedName>
        <fullName evidence="2">Uncharacterized protein</fullName>
    </submittedName>
</protein>
<feature type="region of interest" description="Disordered" evidence="1">
    <location>
        <begin position="181"/>
        <end position="234"/>
    </location>
</feature>
<feature type="compositionally biased region" description="Acidic residues" evidence="1">
    <location>
        <begin position="205"/>
        <end position="224"/>
    </location>
</feature>
<gene>
    <name evidence="2" type="ORF">M8C21_013568</name>
</gene>
<feature type="compositionally biased region" description="Acidic residues" evidence="1">
    <location>
        <begin position="96"/>
        <end position="111"/>
    </location>
</feature>
<dbReference type="AlphaFoldDB" id="A0AAD5GMJ2"/>
<dbReference type="EMBL" id="JAMZMK010006976">
    <property type="protein sequence ID" value="KAI7746454.1"/>
    <property type="molecule type" value="Genomic_DNA"/>
</dbReference>
<keyword evidence="3" id="KW-1185">Reference proteome</keyword>
<evidence type="ECO:0000313" key="3">
    <source>
        <dbReference type="Proteomes" id="UP001206925"/>
    </source>
</evidence>
<organism evidence="2 3">
    <name type="scientific">Ambrosia artemisiifolia</name>
    <name type="common">Common ragweed</name>
    <dbReference type="NCBI Taxonomy" id="4212"/>
    <lineage>
        <taxon>Eukaryota</taxon>
        <taxon>Viridiplantae</taxon>
        <taxon>Streptophyta</taxon>
        <taxon>Embryophyta</taxon>
        <taxon>Tracheophyta</taxon>
        <taxon>Spermatophyta</taxon>
        <taxon>Magnoliopsida</taxon>
        <taxon>eudicotyledons</taxon>
        <taxon>Gunneridae</taxon>
        <taxon>Pentapetalae</taxon>
        <taxon>asterids</taxon>
        <taxon>campanulids</taxon>
        <taxon>Asterales</taxon>
        <taxon>Asteraceae</taxon>
        <taxon>Asteroideae</taxon>
        <taxon>Heliantheae alliance</taxon>
        <taxon>Heliantheae</taxon>
        <taxon>Ambrosia</taxon>
    </lineage>
</organism>
<comment type="caution">
    <text evidence="2">The sequence shown here is derived from an EMBL/GenBank/DDBJ whole genome shotgun (WGS) entry which is preliminary data.</text>
</comment>